<proteinExistence type="predicted"/>
<reference evidence="2 3" key="1">
    <citation type="journal article" date="2019" name="Int. J. Syst. Evol. Microbiol.">
        <title>The Global Catalogue of Microorganisms (GCM) 10K type strain sequencing project: providing services to taxonomists for standard genome sequencing and annotation.</title>
        <authorList>
            <consortium name="The Broad Institute Genomics Platform"/>
            <consortium name="The Broad Institute Genome Sequencing Center for Infectious Disease"/>
            <person name="Wu L."/>
            <person name="Ma J."/>
        </authorList>
    </citation>
    <scope>NUCLEOTIDE SEQUENCE [LARGE SCALE GENOMIC DNA]</scope>
    <source>
        <strain evidence="2 3">JCM 15910</strain>
    </source>
</reference>
<dbReference type="Proteomes" id="UP001500738">
    <property type="component" value="Unassembled WGS sequence"/>
</dbReference>
<name>A0ABN1MBX1_9SPHN</name>
<keyword evidence="3" id="KW-1185">Reference proteome</keyword>
<evidence type="ECO:0000259" key="1">
    <source>
        <dbReference type="Pfam" id="PF07287"/>
    </source>
</evidence>
<gene>
    <name evidence="2" type="ORF">GCM10009115_32440</name>
</gene>
<evidence type="ECO:0000313" key="3">
    <source>
        <dbReference type="Proteomes" id="UP001500738"/>
    </source>
</evidence>
<organism evidence="2 3">
    <name type="scientific">Sphingopyxis soli</name>
    <dbReference type="NCBI Taxonomy" id="592051"/>
    <lineage>
        <taxon>Bacteria</taxon>
        <taxon>Pseudomonadati</taxon>
        <taxon>Pseudomonadota</taxon>
        <taxon>Alphaproteobacteria</taxon>
        <taxon>Sphingomonadales</taxon>
        <taxon>Sphingomonadaceae</taxon>
        <taxon>Sphingopyxis</taxon>
    </lineage>
</organism>
<feature type="domain" description="Acyclic terpene utilisation N-terminal" evidence="1">
    <location>
        <begin position="4"/>
        <end position="307"/>
    </location>
</feature>
<evidence type="ECO:0000313" key="2">
    <source>
        <dbReference type="EMBL" id="GAA0866870.1"/>
    </source>
</evidence>
<dbReference type="InterPro" id="IPR010839">
    <property type="entry name" value="AtuA_N"/>
</dbReference>
<comment type="caution">
    <text evidence="2">The sequence shown here is derived from an EMBL/GenBank/DDBJ whole genome shotgun (WGS) entry which is preliminary data.</text>
</comment>
<sequence length="366" mass="40108">MDWMADIAREIAREEGLSARLGLVYSEIEPATLLPYLEAGKIAPLEPALPLTAGRIFECDHIVGLLGYEPLADAIKNGADIVFSGRTTDTAVLSAVPLMQGLPAGASWHAAKTAECGGLCTVETRRGGVIVTVDPQGFEIEPLDADNRCTPYTVSAHLLYENSDPFRLKEPGVVLDASDAHYEALDSRRVRVTNSRAEAVPYTIKLEGAGGTGYRTMVFSAIADPKILARFDKWRANLEAHLRYGIANVLRVADGDYGIEFRAYGKDALNPVPADHVPHEVGLMTIVWARTQERATEIAKYCNPVLLHFPLNPDDPLPSFAFPFSPAEIELGRHYEFKLNHVVRVDRPDALARTHFETIGEEALHG</sequence>
<dbReference type="Pfam" id="PF07287">
    <property type="entry name" value="AtuA"/>
    <property type="match status" value="1"/>
</dbReference>
<protein>
    <submittedName>
        <fullName evidence="2">Acyclic terpene utilization AtuA family protein</fullName>
    </submittedName>
</protein>
<dbReference type="EMBL" id="BAAAFE010000010">
    <property type="protein sequence ID" value="GAA0866870.1"/>
    <property type="molecule type" value="Genomic_DNA"/>
</dbReference>
<accession>A0ABN1MBX1</accession>